<reference evidence="2 3" key="1">
    <citation type="journal article" date="2015" name="Nature">
        <title>rRNA introns, odd ribosomes, and small enigmatic genomes across a large radiation of phyla.</title>
        <authorList>
            <person name="Brown C.T."/>
            <person name="Hug L.A."/>
            <person name="Thomas B.C."/>
            <person name="Sharon I."/>
            <person name="Castelle C.J."/>
            <person name="Singh A."/>
            <person name="Wilkins M.J."/>
            <person name="Williams K.H."/>
            <person name="Banfield J.F."/>
        </authorList>
    </citation>
    <scope>NUCLEOTIDE SEQUENCE [LARGE SCALE GENOMIC DNA]</scope>
</reference>
<protein>
    <submittedName>
        <fullName evidence="2">Uncharacterized protein</fullName>
    </submittedName>
</protein>
<dbReference type="Pfam" id="PF07963">
    <property type="entry name" value="N_methyl"/>
    <property type="match status" value="1"/>
</dbReference>
<proteinExistence type="predicted"/>
<accession>A0A0G1H1F6</accession>
<dbReference type="InterPro" id="IPR012902">
    <property type="entry name" value="N_methyl_site"/>
</dbReference>
<keyword evidence="1" id="KW-1133">Transmembrane helix</keyword>
<dbReference type="EMBL" id="LCHU01000011">
    <property type="protein sequence ID" value="KKT41196.1"/>
    <property type="molecule type" value="Genomic_DNA"/>
</dbReference>
<organism evidence="2 3">
    <name type="scientific">Candidatus Giovannonibacteria bacterium GW2011_GWA2_44_13b</name>
    <dbReference type="NCBI Taxonomy" id="1618647"/>
    <lineage>
        <taxon>Bacteria</taxon>
        <taxon>Candidatus Giovannoniibacteriota</taxon>
    </lineage>
</organism>
<dbReference type="STRING" id="1618647.UW30_C0011G0027"/>
<comment type="caution">
    <text evidence="2">The sequence shown here is derived from an EMBL/GenBank/DDBJ whole genome shotgun (WGS) entry which is preliminary data.</text>
</comment>
<dbReference type="AlphaFoldDB" id="A0A0G1H1F6"/>
<name>A0A0G1H1F6_9BACT</name>
<keyword evidence="1" id="KW-0812">Transmembrane</keyword>
<sequence>MKNGFTLIETIIYIALLSMLIGGGLITAFYIVDTSRANATDINIEAEGNFLLRKFEWVMNGSAITTLADTSLTVSKNGTTYVLAKDGANMELDGVVLNSLLVSVTLPASGKIFASEDPEGVIFAFKLNGKEFSAAKFTRK</sequence>
<feature type="transmembrane region" description="Helical" evidence="1">
    <location>
        <begin position="12"/>
        <end position="32"/>
    </location>
</feature>
<evidence type="ECO:0000256" key="1">
    <source>
        <dbReference type="SAM" id="Phobius"/>
    </source>
</evidence>
<dbReference type="Proteomes" id="UP000034736">
    <property type="component" value="Unassembled WGS sequence"/>
</dbReference>
<keyword evidence="1" id="KW-0472">Membrane</keyword>
<evidence type="ECO:0000313" key="2">
    <source>
        <dbReference type="EMBL" id="KKT41196.1"/>
    </source>
</evidence>
<gene>
    <name evidence="2" type="ORF">UW30_C0011G0027</name>
</gene>
<evidence type="ECO:0000313" key="3">
    <source>
        <dbReference type="Proteomes" id="UP000034736"/>
    </source>
</evidence>